<accession>A0A1B8GRU6</accession>
<reference evidence="3" key="2">
    <citation type="journal article" date="2018" name="Nat. Commun.">
        <title>Extreme sensitivity to ultraviolet light in the fungal pathogen causing white-nose syndrome of bats.</title>
        <authorList>
            <person name="Palmer J.M."/>
            <person name="Drees K.P."/>
            <person name="Foster J.T."/>
            <person name="Lindner D.L."/>
        </authorList>
    </citation>
    <scope>NUCLEOTIDE SEQUENCE [LARGE SCALE GENOMIC DNA]</scope>
    <source>
        <strain evidence="3">UAMH 10579</strain>
    </source>
</reference>
<dbReference type="OrthoDB" id="3473305at2759"/>
<dbReference type="STRING" id="342668.A0A1B8GRU6"/>
<name>A0A1B8GRU6_9PEZI</name>
<protein>
    <recommendedName>
        <fullName evidence="1">2EXR domain-containing protein</fullName>
    </recommendedName>
</protein>
<dbReference type="GeneID" id="28836979"/>
<dbReference type="PANTHER" id="PTHR35910:SF1">
    <property type="entry name" value="2EXR DOMAIN-CONTAINING PROTEIN"/>
    <property type="match status" value="1"/>
</dbReference>
<gene>
    <name evidence="2" type="ORF">VE01_03593</name>
</gene>
<sequence>MSTLSTFHLFPSLPVEIRLKIWSLLLSIPRSVRCTQNIISHAAPRVIKVWDTDTPSPPLLHVNRESRYEALAVYAPYFATPSNPRPIYLSLPQDVVRFTDGLLPYIPDGPLNEIQHMITDTKDCAYFGYYHMGTLKSMKRLRELEIYAEKGLVYGGDDTDRFINLLVSEFEDAMEADPGWECPKVRIVDAQTGKDLRFIEGGAKIPGWVPEEIVYVYDDEY</sequence>
<dbReference type="Pfam" id="PF20150">
    <property type="entry name" value="2EXR"/>
    <property type="match status" value="1"/>
</dbReference>
<feature type="domain" description="2EXR" evidence="1">
    <location>
        <begin position="7"/>
        <end position="96"/>
    </location>
</feature>
<organism evidence="2 3">
    <name type="scientific">Pseudogymnoascus verrucosus</name>
    <dbReference type="NCBI Taxonomy" id="342668"/>
    <lineage>
        <taxon>Eukaryota</taxon>
        <taxon>Fungi</taxon>
        <taxon>Dikarya</taxon>
        <taxon>Ascomycota</taxon>
        <taxon>Pezizomycotina</taxon>
        <taxon>Leotiomycetes</taxon>
        <taxon>Thelebolales</taxon>
        <taxon>Thelebolaceae</taxon>
        <taxon>Pseudogymnoascus</taxon>
    </lineage>
</organism>
<dbReference type="Proteomes" id="UP000091956">
    <property type="component" value="Unassembled WGS sequence"/>
</dbReference>
<evidence type="ECO:0000259" key="1">
    <source>
        <dbReference type="Pfam" id="PF20150"/>
    </source>
</evidence>
<evidence type="ECO:0000313" key="2">
    <source>
        <dbReference type="EMBL" id="OBT98556.1"/>
    </source>
</evidence>
<keyword evidence="3" id="KW-1185">Reference proteome</keyword>
<proteinExistence type="predicted"/>
<evidence type="ECO:0000313" key="3">
    <source>
        <dbReference type="Proteomes" id="UP000091956"/>
    </source>
</evidence>
<dbReference type="PANTHER" id="PTHR35910">
    <property type="entry name" value="2EXR DOMAIN-CONTAINING PROTEIN"/>
    <property type="match status" value="1"/>
</dbReference>
<dbReference type="AlphaFoldDB" id="A0A1B8GRU6"/>
<dbReference type="RefSeq" id="XP_018132289.1">
    <property type="nucleotide sequence ID" value="XM_018273078.1"/>
</dbReference>
<dbReference type="InterPro" id="IPR045518">
    <property type="entry name" value="2EXR"/>
</dbReference>
<dbReference type="EMBL" id="KV460216">
    <property type="protein sequence ID" value="OBT98556.1"/>
    <property type="molecule type" value="Genomic_DNA"/>
</dbReference>
<reference evidence="2 3" key="1">
    <citation type="submission" date="2016-03" db="EMBL/GenBank/DDBJ databases">
        <title>Comparative genomics of Pseudogymnoascus destructans, the fungus causing white-nose syndrome of bats.</title>
        <authorList>
            <person name="Palmer J.M."/>
            <person name="Drees K.P."/>
            <person name="Foster J.T."/>
            <person name="Lindner D.L."/>
        </authorList>
    </citation>
    <scope>NUCLEOTIDE SEQUENCE [LARGE SCALE GENOMIC DNA]</scope>
    <source>
        <strain evidence="2 3">UAMH 10579</strain>
    </source>
</reference>